<keyword evidence="1" id="KW-1133">Transmembrane helix</keyword>
<keyword evidence="3" id="KW-1185">Reference proteome</keyword>
<gene>
    <name evidence="2" type="ORF">BGZ96_010321</name>
</gene>
<reference evidence="2 3" key="1">
    <citation type="journal article" date="2020" name="Fungal Divers.">
        <title>Resolving the Mortierellaceae phylogeny through synthesis of multi-gene phylogenetics and phylogenomics.</title>
        <authorList>
            <person name="Vandepol N."/>
            <person name="Liber J."/>
            <person name="Desiro A."/>
            <person name="Na H."/>
            <person name="Kennedy M."/>
            <person name="Barry K."/>
            <person name="Grigoriev I.V."/>
            <person name="Miller A.N."/>
            <person name="O'Donnell K."/>
            <person name="Stajich J.E."/>
            <person name="Bonito G."/>
        </authorList>
    </citation>
    <scope>NUCLEOTIDE SEQUENCE [LARGE SCALE GENOMIC DNA]</scope>
    <source>
        <strain evidence="2 3">AD045</strain>
    </source>
</reference>
<dbReference type="Proteomes" id="UP001194696">
    <property type="component" value="Unassembled WGS sequence"/>
</dbReference>
<feature type="transmembrane region" description="Helical" evidence="1">
    <location>
        <begin position="45"/>
        <end position="64"/>
    </location>
</feature>
<accession>A0ABQ7JUP7</accession>
<keyword evidence="1" id="KW-0472">Membrane</keyword>
<evidence type="ECO:0000256" key="1">
    <source>
        <dbReference type="SAM" id="Phobius"/>
    </source>
</evidence>
<name>A0ABQ7JUP7_9FUNG</name>
<protein>
    <submittedName>
        <fullName evidence="2">Uncharacterized protein</fullName>
    </submittedName>
</protein>
<dbReference type="EMBL" id="JAAAIM010000669">
    <property type="protein sequence ID" value="KAG0285421.1"/>
    <property type="molecule type" value="Genomic_DNA"/>
</dbReference>
<evidence type="ECO:0000313" key="2">
    <source>
        <dbReference type="EMBL" id="KAG0285421.1"/>
    </source>
</evidence>
<evidence type="ECO:0000313" key="3">
    <source>
        <dbReference type="Proteomes" id="UP001194696"/>
    </source>
</evidence>
<organism evidence="2 3">
    <name type="scientific">Linnemannia gamsii</name>
    <dbReference type="NCBI Taxonomy" id="64522"/>
    <lineage>
        <taxon>Eukaryota</taxon>
        <taxon>Fungi</taxon>
        <taxon>Fungi incertae sedis</taxon>
        <taxon>Mucoromycota</taxon>
        <taxon>Mortierellomycotina</taxon>
        <taxon>Mortierellomycetes</taxon>
        <taxon>Mortierellales</taxon>
        <taxon>Mortierellaceae</taxon>
        <taxon>Linnemannia</taxon>
    </lineage>
</organism>
<proteinExistence type="predicted"/>
<keyword evidence="1" id="KW-0812">Transmembrane</keyword>
<comment type="caution">
    <text evidence="2">The sequence shown here is derived from an EMBL/GenBank/DDBJ whole genome shotgun (WGS) entry which is preliminary data.</text>
</comment>
<sequence>MSAIVSSATRMVRASATPLRTVATRQYSAAAIESSAPVLHSTKKLAIASTVAFIAGVDVTYAYLTLGQKKDASA</sequence>